<evidence type="ECO:0000256" key="3">
    <source>
        <dbReference type="ARBA" id="ARBA00004613"/>
    </source>
</evidence>
<dbReference type="Gene3D" id="2.160.20.10">
    <property type="entry name" value="Single-stranded right-handed beta-helix, Pectin lyase-like"/>
    <property type="match status" value="1"/>
</dbReference>
<evidence type="ECO:0000313" key="13">
    <source>
        <dbReference type="EMBL" id="GAA5201177.1"/>
    </source>
</evidence>
<evidence type="ECO:0000259" key="12">
    <source>
        <dbReference type="PROSITE" id="PS51173"/>
    </source>
</evidence>
<dbReference type="SUPFAM" id="SSF51126">
    <property type="entry name" value="Pectin lyase-like"/>
    <property type="match status" value="1"/>
</dbReference>
<name>A0ABP9STX6_9ACTN</name>
<evidence type="ECO:0000313" key="14">
    <source>
        <dbReference type="Proteomes" id="UP001501570"/>
    </source>
</evidence>
<comment type="similarity">
    <text evidence="4">Belongs to the polysaccharide lyase 3 family.</text>
</comment>
<keyword evidence="9" id="KW-0456">Lyase</keyword>
<dbReference type="InterPro" id="IPR001919">
    <property type="entry name" value="CBD2"/>
</dbReference>
<evidence type="ECO:0000256" key="11">
    <source>
        <dbReference type="SAM" id="SignalP"/>
    </source>
</evidence>
<dbReference type="InterPro" id="IPR008965">
    <property type="entry name" value="CBM2/CBM3_carb-bd_dom_sf"/>
</dbReference>
<dbReference type="InterPro" id="IPR012291">
    <property type="entry name" value="CBM2_carb-bd_dom_sf"/>
</dbReference>
<dbReference type="Pfam" id="PF03211">
    <property type="entry name" value="Pectate_lyase"/>
    <property type="match status" value="1"/>
</dbReference>
<protein>
    <recommendedName>
        <fullName evidence="5">pectate lyase</fullName>
        <ecNumber evidence="5">4.2.2.2</ecNumber>
    </recommendedName>
</protein>
<keyword evidence="7 11" id="KW-0732">Signal</keyword>
<evidence type="ECO:0000256" key="4">
    <source>
        <dbReference type="ARBA" id="ARBA00006463"/>
    </source>
</evidence>
<dbReference type="PROSITE" id="PS51173">
    <property type="entry name" value="CBM2"/>
    <property type="match status" value="1"/>
</dbReference>
<sequence>MLSRGRRVALLSAIVATSAALATAAIASTTAQAATTGCRVAYSVTSQWSGGFTASVNLTNLGDPLSGWTLKWSFTAGQQVTTGWNATFSQSGSAVTATDAGYNAALGSGATTSIGFNGTWTGSNPVPTSFTLNGVACTGTVGTTTPTPPRTGTASPTRSPTPTPTRTTTPTPTRTATPTPTSGGGNPPAWPTATGSVTVTATIKVSGTYDGGMRRYTAVGLGGGDQDEDQQPIFDLPSGGTLQNVIIGAPGVDGIHCENTCTLRNVWWEDVGEDAASLKGSNSSQTMTIDGGGARHADDKVFQHNGPGTFIIRNFQVSDFGKLYRSCGNCSSQYKRAVQISNVWVTYPGSALAGINTNYGDTARFSGITIIGDTSKKISICDKYTGNNSGDEPPKIGSGADGTNCIYSASDITYR</sequence>
<evidence type="ECO:0000256" key="6">
    <source>
        <dbReference type="ARBA" id="ARBA00022525"/>
    </source>
</evidence>
<keyword evidence="8" id="KW-0106">Calcium</keyword>
<dbReference type="InterPro" id="IPR012334">
    <property type="entry name" value="Pectin_lyas_fold"/>
</dbReference>
<comment type="cofactor">
    <cofactor evidence="2">
        <name>Ca(2+)</name>
        <dbReference type="ChEBI" id="CHEBI:29108"/>
    </cofactor>
</comment>
<feature type="chain" id="PRO_5046769348" description="pectate lyase" evidence="11">
    <location>
        <begin position="34"/>
        <end position="415"/>
    </location>
</feature>
<accession>A0ABP9STX6</accession>
<evidence type="ECO:0000256" key="10">
    <source>
        <dbReference type="SAM" id="MobiDB-lite"/>
    </source>
</evidence>
<evidence type="ECO:0000256" key="8">
    <source>
        <dbReference type="ARBA" id="ARBA00022837"/>
    </source>
</evidence>
<evidence type="ECO:0000256" key="9">
    <source>
        <dbReference type="ARBA" id="ARBA00023239"/>
    </source>
</evidence>
<comment type="subcellular location">
    <subcellularLocation>
        <location evidence="3">Secreted</location>
    </subcellularLocation>
</comment>
<comment type="caution">
    <text evidence="13">The sequence shown here is derived from an EMBL/GenBank/DDBJ whole genome shotgun (WGS) entry which is preliminary data.</text>
</comment>
<proteinExistence type="inferred from homology"/>
<dbReference type="RefSeq" id="WP_345638910.1">
    <property type="nucleotide sequence ID" value="NZ_BAABJQ010000048.1"/>
</dbReference>
<dbReference type="InterPro" id="IPR004898">
    <property type="entry name" value="Pectate_lyase_PlyH/PlyE-like"/>
</dbReference>
<reference evidence="14" key="1">
    <citation type="journal article" date="2019" name="Int. J. Syst. Evol. Microbiol.">
        <title>The Global Catalogue of Microorganisms (GCM) 10K type strain sequencing project: providing services to taxonomists for standard genome sequencing and annotation.</title>
        <authorList>
            <consortium name="The Broad Institute Genomics Platform"/>
            <consortium name="The Broad Institute Genome Sequencing Center for Infectious Disease"/>
            <person name="Wu L."/>
            <person name="Ma J."/>
        </authorList>
    </citation>
    <scope>NUCLEOTIDE SEQUENCE [LARGE SCALE GENOMIC DNA]</scope>
    <source>
        <strain evidence="14">JCM 18304</strain>
    </source>
</reference>
<feature type="region of interest" description="Disordered" evidence="10">
    <location>
        <begin position="139"/>
        <end position="194"/>
    </location>
</feature>
<dbReference type="Pfam" id="PF00553">
    <property type="entry name" value="CBM_2"/>
    <property type="match status" value="1"/>
</dbReference>
<evidence type="ECO:0000256" key="5">
    <source>
        <dbReference type="ARBA" id="ARBA00012272"/>
    </source>
</evidence>
<gene>
    <name evidence="13" type="ORF">GCM10023322_80650</name>
</gene>
<organism evidence="13 14">
    <name type="scientific">Rugosimonospora acidiphila</name>
    <dbReference type="NCBI Taxonomy" id="556531"/>
    <lineage>
        <taxon>Bacteria</taxon>
        <taxon>Bacillati</taxon>
        <taxon>Actinomycetota</taxon>
        <taxon>Actinomycetes</taxon>
        <taxon>Micromonosporales</taxon>
        <taxon>Micromonosporaceae</taxon>
        <taxon>Rugosimonospora</taxon>
    </lineage>
</organism>
<dbReference type="Proteomes" id="UP001501570">
    <property type="component" value="Unassembled WGS sequence"/>
</dbReference>
<evidence type="ECO:0000256" key="7">
    <source>
        <dbReference type="ARBA" id="ARBA00022729"/>
    </source>
</evidence>
<dbReference type="SUPFAM" id="SSF49384">
    <property type="entry name" value="Carbohydrate-binding domain"/>
    <property type="match status" value="1"/>
</dbReference>
<dbReference type="PROSITE" id="PS51318">
    <property type="entry name" value="TAT"/>
    <property type="match status" value="1"/>
</dbReference>
<comment type="catalytic activity">
    <reaction evidence="1">
        <text>Eliminative cleavage of (1-&gt;4)-alpha-D-galacturonan to give oligosaccharides with 4-deoxy-alpha-D-galact-4-enuronosyl groups at their non-reducing ends.</text>
        <dbReference type="EC" id="4.2.2.2"/>
    </reaction>
</comment>
<keyword evidence="6" id="KW-0964">Secreted</keyword>
<dbReference type="PANTHER" id="PTHR33407">
    <property type="entry name" value="PECTATE LYASE F-RELATED"/>
    <property type="match status" value="1"/>
</dbReference>
<dbReference type="PANTHER" id="PTHR33407:SF9">
    <property type="entry name" value="PECTATE LYASE F-RELATED"/>
    <property type="match status" value="1"/>
</dbReference>
<evidence type="ECO:0000256" key="2">
    <source>
        <dbReference type="ARBA" id="ARBA00001913"/>
    </source>
</evidence>
<dbReference type="InterPro" id="IPR006311">
    <property type="entry name" value="TAT_signal"/>
</dbReference>
<dbReference type="EMBL" id="BAABJQ010000048">
    <property type="protein sequence ID" value="GAA5201177.1"/>
    <property type="molecule type" value="Genomic_DNA"/>
</dbReference>
<feature type="domain" description="CBM2" evidence="12">
    <location>
        <begin position="31"/>
        <end position="140"/>
    </location>
</feature>
<dbReference type="SMART" id="SM00637">
    <property type="entry name" value="CBD_II"/>
    <property type="match status" value="1"/>
</dbReference>
<dbReference type="EC" id="4.2.2.2" evidence="5"/>
<feature type="signal peptide" evidence="11">
    <location>
        <begin position="1"/>
        <end position="33"/>
    </location>
</feature>
<dbReference type="InterPro" id="IPR011050">
    <property type="entry name" value="Pectin_lyase_fold/virulence"/>
</dbReference>
<evidence type="ECO:0000256" key="1">
    <source>
        <dbReference type="ARBA" id="ARBA00000695"/>
    </source>
</evidence>
<keyword evidence="14" id="KW-1185">Reference proteome</keyword>
<dbReference type="Gene3D" id="2.60.40.290">
    <property type="match status" value="1"/>
</dbReference>
<feature type="compositionally biased region" description="Low complexity" evidence="10">
    <location>
        <begin position="139"/>
        <end position="181"/>
    </location>
</feature>